<name>A0A0D1ZJ76_9EURO</name>
<dbReference type="HOGENOM" id="CLU_355661_0_0_1"/>
<proteinExistence type="predicted"/>
<dbReference type="OrthoDB" id="26149at2759"/>
<dbReference type="InterPro" id="IPR016024">
    <property type="entry name" value="ARM-type_fold"/>
</dbReference>
<gene>
    <name evidence="2" type="ORF">PV11_02449</name>
</gene>
<dbReference type="Proteomes" id="UP000053599">
    <property type="component" value="Unassembled WGS sequence"/>
</dbReference>
<dbReference type="SUPFAM" id="SSF48371">
    <property type="entry name" value="ARM repeat"/>
    <property type="match status" value="1"/>
</dbReference>
<reference evidence="2 3" key="1">
    <citation type="submission" date="2015-01" db="EMBL/GenBank/DDBJ databases">
        <title>The Genome Sequence of Exophiala sideris CBS121828.</title>
        <authorList>
            <consortium name="The Broad Institute Genomics Platform"/>
            <person name="Cuomo C."/>
            <person name="de Hoog S."/>
            <person name="Gorbushina A."/>
            <person name="Stielow B."/>
            <person name="Teixiera M."/>
            <person name="Abouelleil A."/>
            <person name="Chapman S.B."/>
            <person name="Priest M."/>
            <person name="Young S.K."/>
            <person name="Wortman J."/>
            <person name="Nusbaum C."/>
            <person name="Birren B."/>
        </authorList>
    </citation>
    <scope>NUCLEOTIDE SEQUENCE [LARGE SCALE GENOMIC DNA]</scope>
    <source>
        <strain evidence="2 3">CBS 121828</strain>
    </source>
</reference>
<evidence type="ECO:0000313" key="3">
    <source>
        <dbReference type="Proteomes" id="UP000053599"/>
    </source>
</evidence>
<organism evidence="2 3">
    <name type="scientific">Exophiala sideris</name>
    <dbReference type="NCBI Taxonomy" id="1016849"/>
    <lineage>
        <taxon>Eukaryota</taxon>
        <taxon>Fungi</taxon>
        <taxon>Dikarya</taxon>
        <taxon>Ascomycota</taxon>
        <taxon>Pezizomycotina</taxon>
        <taxon>Eurotiomycetes</taxon>
        <taxon>Chaetothyriomycetidae</taxon>
        <taxon>Chaetothyriales</taxon>
        <taxon>Herpotrichiellaceae</taxon>
        <taxon>Exophiala</taxon>
    </lineage>
</organism>
<accession>A0A0D1ZJ76</accession>
<dbReference type="EMBL" id="KN846951">
    <property type="protein sequence ID" value="KIV86868.1"/>
    <property type="molecule type" value="Genomic_DNA"/>
</dbReference>
<sequence length="789" mass="86265">MATSNEQEACLRLAKALSEQPPDNAQLLDHHSAAVSKLRTADLGQATSADMVDALRDLTMYFYATTDEASPYSPKLTLLLADITREEPFWRLLFGLPVRPSPDTNLRQLSSGAEPDCILEVARRIINRSYDPSKGDEEQAALRLIANCCADNNINRSIIVHRGGVESLMAMVARGEMYDLTLPTLYNVCVDYDEPAVDSEGRPLPPLDPMQPGTDQSVPTLNLAEQKLGMYHDSVTECSFAMLSTARSEAGMHLSALADLIEMASRVVLSAKHYLPTSASNDNHPEQTSKQAVDFTSLIQPLILEGSEIINEEPELCAPICQAVLNILSRRKFRDAIATNDDLIWRLINLPYPPQNHSDEDDEKEFVESLAQYRKAILKIVYEISASDTYSAISGPNSTLLNRCMALLKGYSRDHLSHPDSSEDEPDFLHPGPLASVCVLVANSITATDRAVHYATGIVLASYLSTIVECSFDPDVLLPAVDIATRLALCNEGQNALHMVPFIGHLPKNFKPTSGTNALAIDIQRATVDLLRLLIKGRPTLLSDLSTPALDDPGEDQTVMASVLSLFETTNDVRTIIDIGRLSIEMLRTYFCGIRPRPGAQWEAGPGNPMNEHDFLLQCRSPDPNNTLTIADTIAYMITQPQVQSQGHDPSSAPTPGTGTVQAEAEAWFGLALLSTLLADARPWIINALARNENQLLVHLRQFAHENSSKKAEGPSAKGETNTDPETTHDLSSVGRDPRYENIKVLIVRMMQTQVSDTNSTDAVSAGIRAAAAEMGLDGISIDDLRSKH</sequence>
<dbReference type="AlphaFoldDB" id="A0A0D1ZJ76"/>
<feature type="region of interest" description="Disordered" evidence="1">
    <location>
        <begin position="706"/>
        <end position="735"/>
    </location>
</feature>
<evidence type="ECO:0000256" key="1">
    <source>
        <dbReference type="SAM" id="MobiDB-lite"/>
    </source>
</evidence>
<protein>
    <submittedName>
        <fullName evidence="2">Uncharacterized protein</fullName>
    </submittedName>
</protein>
<evidence type="ECO:0000313" key="2">
    <source>
        <dbReference type="EMBL" id="KIV86868.1"/>
    </source>
</evidence>
<dbReference type="STRING" id="1016849.A0A0D1ZJ76"/>